<dbReference type="PANTHER" id="PTHR30160">
    <property type="entry name" value="TETRAACYLDISACCHARIDE 4'-KINASE-RELATED"/>
    <property type="match status" value="1"/>
</dbReference>
<protein>
    <submittedName>
        <fullName evidence="4">Glycosyltransferase family 9 protein</fullName>
    </submittedName>
</protein>
<dbReference type="GO" id="GO:0009244">
    <property type="term" value="P:lipopolysaccharide core region biosynthetic process"/>
    <property type="evidence" value="ECO:0007669"/>
    <property type="project" value="TreeGrafter"/>
</dbReference>
<evidence type="ECO:0000256" key="3">
    <source>
        <dbReference type="SAM" id="MobiDB-lite"/>
    </source>
</evidence>
<accession>A0A9X3ENV5</accession>
<dbReference type="Pfam" id="PF01075">
    <property type="entry name" value="Glyco_transf_9"/>
    <property type="match status" value="1"/>
</dbReference>
<keyword evidence="2" id="KW-0808">Transferase</keyword>
<sequence length="448" mass="48727">MSPRNDLLPDVAPLALDPRPRLGRDYSRLTGPGPAALLERARLLDGSRVRRILVVRLDNLGDIILTGPALRALKAHLPHVHLTLLASPGGAAAAALLPWVDAVEPCRALWQDLGRLAFDPARERELIATLRRGEYDLAFILTSFRQSPHPAAVVCAMAGIPVRIGESRERGRALTVALPHADDGLHQSERNLQLVERLGVPVVDRRLEIRLPRPAWTAAQARLAAHGVAGDYLVWNPFASCAARTYDPLRHALAARALAEYADLRLLVCGAARDRERARELLPLLGPRGLDLVGETDLPEFAALLAGARLVLTNNTAALHLADALAVPQLVTYAGTDRDSQWMPRTSPHRLLRRPTACTPCYRFACPTGHECLALAPAEVLAAGLSLLAETAVRVKPGAASARARDVRAQQRRRGGRLLTDLPRVRPSSQRARRRYGAGHTPLSLYPS</sequence>
<dbReference type="Gene3D" id="3.40.50.2000">
    <property type="entry name" value="Glycogen Phosphorylase B"/>
    <property type="match status" value="2"/>
</dbReference>
<dbReference type="CDD" id="cd03789">
    <property type="entry name" value="GT9_LPS_heptosyltransferase"/>
    <property type="match status" value="1"/>
</dbReference>
<reference evidence="4" key="1">
    <citation type="submission" date="2022-11" db="EMBL/GenBank/DDBJ databases">
        <title>Minimal conservation of predation-associated metabolite biosynthetic gene clusters underscores biosynthetic potential of Myxococcota including descriptions for ten novel species: Archangium lansinium sp. nov., Myxococcus landrumus sp. nov., Nannocystis bai.</title>
        <authorList>
            <person name="Ahearne A."/>
            <person name="Stevens C."/>
            <person name="Phillips K."/>
        </authorList>
    </citation>
    <scope>NUCLEOTIDE SEQUENCE</scope>
    <source>
        <strain evidence="4">Na p29</strain>
    </source>
</reference>
<evidence type="ECO:0000256" key="2">
    <source>
        <dbReference type="ARBA" id="ARBA00022679"/>
    </source>
</evidence>
<keyword evidence="5" id="KW-1185">Reference proteome</keyword>
<evidence type="ECO:0000313" key="4">
    <source>
        <dbReference type="EMBL" id="MCY1007111.1"/>
    </source>
</evidence>
<gene>
    <name evidence="4" type="ORF">OV079_16420</name>
</gene>
<dbReference type="SUPFAM" id="SSF53756">
    <property type="entry name" value="UDP-Glycosyltransferase/glycogen phosphorylase"/>
    <property type="match status" value="1"/>
</dbReference>
<dbReference type="GO" id="GO:0005829">
    <property type="term" value="C:cytosol"/>
    <property type="evidence" value="ECO:0007669"/>
    <property type="project" value="TreeGrafter"/>
</dbReference>
<organism evidence="4 5">
    <name type="scientific">Nannocystis pusilla</name>
    <dbReference type="NCBI Taxonomy" id="889268"/>
    <lineage>
        <taxon>Bacteria</taxon>
        <taxon>Pseudomonadati</taxon>
        <taxon>Myxococcota</taxon>
        <taxon>Polyangia</taxon>
        <taxon>Nannocystales</taxon>
        <taxon>Nannocystaceae</taxon>
        <taxon>Nannocystis</taxon>
    </lineage>
</organism>
<dbReference type="RefSeq" id="WP_267769675.1">
    <property type="nucleotide sequence ID" value="NZ_JAPNKE010000002.1"/>
</dbReference>
<dbReference type="InterPro" id="IPR002201">
    <property type="entry name" value="Glyco_trans_9"/>
</dbReference>
<name>A0A9X3ENV5_9BACT</name>
<comment type="caution">
    <text evidence="4">The sequence shown here is derived from an EMBL/GenBank/DDBJ whole genome shotgun (WGS) entry which is preliminary data.</text>
</comment>
<feature type="region of interest" description="Disordered" evidence="3">
    <location>
        <begin position="423"/>
        <end position="448"/>
    </location>
</feature>
<dbReference type="Proteomes" id="UP001150924">
    <property type="component" value="Unassembled WGS sequence"/>
</dbReference>
<dbReference type="InterPro" id="IPR051199">
    <property type="entry name" value="LPS_LOS_Heptosyltrfase"/>
</dbReference>
<evidence type="ECO:0000313" key="5">
    <source>
        <dbReference type="Proteomes" id="UP001150924"/>
    </source>
</evidence>
<dbReference type="GO" id="GO:0008713">
    <property type="term" value="F:ADP-heptose-lipopolysaccharide heptosyltransferase activity"/>
    <property type="evidence" value="ECO:0007669"/>
    <property type="project" value="TreeGrafter"/>
</dbReference>
<dbReference type="PANTHER" id="PTHR30160:SF1">
    <property type="entry name" value="LIPOPOLYSACCHARIDE 1,2-N-ACETYLGLUCOSAMINETRANSFERASE-RELATED"/>
    <property type="match status" value="1"/>
</dbReference>
<dbReference type="EMBL" id="JAPNKE010000002">
    <property type="protein sequence ID" value="MCY1007111.1"/>
    <property type="molecule type" value="Genomic_DNA"/>
</dbReference>
<keyword evidence="1" id="KW-0328">Glycosyltransferase</keyword>
<evidence type="ECO:0000256" key="1">
    <source>
        <dbReference type="ARBA" id="ARBA00022676"/>
    </source>
</evidence>
<dbReference type="AlphaFoldDB" id="A0A9X3ENV5"/>
<proteinExistence type="predicted"/>